<reference evidence="4 5" key="1">
    <citation type="submission" date="2015-01" db="EMBL/GenBank/DDBJ databases">
        <title>The Genome Sequence of Cladophialophora immunda CBS83496.</title>
        <authorList>
            <consortium name="The Broad Institute Genomics Platform"/>
            <person name="Cuomo C."/>
            <person name="de Hoog S."/>
            <person name="Gorbushina A."/>
            <person name="Stielow B."/>
            <person name="Teixiera M."/>
            <person name="Abouelleil A."/>
            <person name="Chapman S.B."/>
            <person name="Priest M."/>
            <person name="Young S.K."/>
            <person name="Wortman J."/>
            <person name="Nusbaum C."/>
            <person name="Birren B."/>
        </authorList>
    </citation>
    <scope>NUCLEOTIDE SEQUENCE [LARGE SCALE GENOMIC DNA]</scope>
    <source>
        <strain evidence="4 5">CBS 83496</strain>
    </source>
</reference>
<evidence type="ECO:0000313" key="4">
    <source>
        <dbReference type="EMBL" id="KIW25666.1"/>
    </source>
</evidence>
<dbReference type="PANTHER" id="PTHR45737:SF6">
    <property type="entry name" value="VON WILLEBRAND FACTOR A DOMAIN-CONTAINING PROTEIN 5A"/>
    <property type="match status" value="1"/>
</dbReference>
<dbReference type="HOGENOM" id="CLU_003826_2_0_1"/>
<dbReference type="EMBL" id="KN847044">
    <property type="protein sequence ID" value="KIW25666.1"/>
    <property type="molecule type" value="Genomic_DNA"/>
</dbReference>
<dbReference type="PANTHER" id="PTHR45737">
    <property type="entry name" value="VON WILLEBRAND FACTOR A DOMAIN-CONTAINING PROTEIN 5A"/>
    <property type="match status" value="1"/>
</dbReference>
<dbReference type="GeneID" id="27348021"/>
<dbReference type="InterPro" id="IPR036465">
    <property type="entry name" value="vWFA_dom_sf"/>
</dbReference>
<dbReference type="InterPro" id="IPR013694">
    <property type="entry name" value="VIT"/>
</dbReference>
<sequence length="925" mass="100432">MSSYFHDQRRLCGCWFVTKEAAVARQYLPQIELSSHTNILATTSRTTLTQTFVNNQDHSLEEVRYTFPLYDGVSVVGFKCTVGSKTIVGVVKEKQQARAEYQEAVERGETAGLLEQLPEAADVFTTSVGNVPAKEKLHVELVYLGELKHDAETDGSRFTIPTIIAPRYGSLSSDSATAMSSTQIDKGRIAICVDVTLEEGSIVQGLQSPSHPIAVTMGRTSVMEEDSFNNNHASATLTLGTSELQKDFIVVVLAKVTGNPNAFLETHPSIPNQRALMTTLVPKFNLPNISPEIVFIVDRSGSMHGKIELLVAAMKVFLKSLPVGAKFNICSFGSSFSFLFKKSTTYDQSSLKDALNHLDTFDANYGGTEMLQPVKATVENRFKDLPLEVMLLTDGQIWNQQELFTLVKETPNARFFSLGIGHGASPALVEGIARAGNGFAQFVGPDEKMDKRVVRMLKGALTPHVTDYTLEVKYTDDSEEEDFEMVDRENKEEAVVPVVSKKPISLFDPTATEEPTNPPANRYDNLPAISVPKVIPAPYKIPALFPFSRTTVYLLLSPEAPRKTLKSVVLRGTSSHGPLELEIPVQDVGVGETIHQLAAKKAILELEEGGGWIANARNADGQLLKSVHEGKWDLIVEREAVRLGVEFQVGGKWCSFVAVDNNAKTVEEHASKPLPLQPRRRLLPDRDIMDTSLPELKRSQLRELASICSATVPAPPPASSSMLFCAAPPAPSQSSRSFGGGEARFTDIRRPPAGGGGGEMRCSDLGSRPAGGRGGFLSRSVNTTPPWRAKWSRSGSGSAGQEALPGEEAGPPKAPVDMSALSNGEKMHRLIGLVEFDGSWLRSNHLLALLGVTEQQFTSVSVPVADAGADTVRATVLAVAWLKAKVASEKDVWEMVAEKATEWLATRLGGEEKANKAIEQAESLV</sequence>
<name>A0A0D1ZD36_9EURO</name>
<accession>A0A0D1ZD36</accession>
<dbReference type="Gene3D" id="3.40.50.410">
    <property type="entry name" value="von Willebrand factor, type A domain"/>
    <property type="match status" value="1"/>
</dbReference>
<protein>
    <recommendedName>
        <fullName evidence="6">VIT domain-containing protein</fullName>
    </recommendedName>
</protein>
<dbReference type="SMART" id="SM00327">
    <property type="entry name" value="VWA"/>
    <property type="match status" value="1"/>
</dbReference>
<feature type="domain" description="VIT" evidence="3">
    <location>
        <begin position="14"/>
        <end position="145"/>
    </location>
</feature>
<dbReference type="InterPro" id="IPR002035">
    <property type="entry name" value="VWF_A"/>
</dbReference>
<evidence type="ECO:0000313" key="5">
    <source>
        <dbReference type="Proteomes" id="UP000054466"/>
    </source>
</evidence>
<keyword evidence="5" id="KW-1185">Reference proteome</keyword>
<dbReference type="STRING" id="569365.A0A0D1ZD36"/>
<feature type="domain" description="VWFA" evidence="2">
    <location>
        <begin position="292"/>
        <end position="465"/>
    </location>
</feature>
<dbReference type="SMART" id="SM00609">
    <property type="entry name" value="VIT"/>
    <property type="match status" value="1"/>
</dbReference>
<evidence type="ECO:0008006" key="6">
    <source>
        <dbReference type="Google" id="ProtNLM"/>
    </source>
</evidence>
<proteinExistence type="predicted"/>
<dbReference type="SUPFAM" id="SSF53300">
    <property type="entry name" value="vWA-like"/>
    <property type="match status" value="1"/>
</dbReference>
<evidence type="ECO:0000259" key="2">
    <source>
        <dbReference type="PROSITE" id="PS50234"/>
    </source>
</evidence>
<evidence type="ECO:0000256" key="1">
    <source>
        <dbReference type="SAM" id="MobiDB-lite"/>
    </source>
</evidence>
<organism evidence="4 5">
    <name type="scientific">Cladophialophora immunda</name>
    <dbReference type="NCBI Taxonomy" id="569365"/>
    <lineage>
        <taxon>Eukaryota</taxon>
        <taxon>Fungi</taxon>
        <taxon>Dikarya</taxon>
        <taxon>Ascomycota</taxon>
        <taxon>Pezizomycotina</taxon>
        <taxon>Eurotiomycetes</taxon>
        <taxon>Chaetothyriomycetidae</taxon>
        <taxon>Chaetothyriales</taxon>
        <taxon>Herpotrichiellaceae</taxon>
        <taxon>Cladophialophora</taxon>
    </lineage>
</organism>
<dbReference type="PROSITE" id="PS51468">
    <property type="entry name" value="VIT"/>
    <property type="match status" value="1"/>
</dbReference>
<dbReference type="AlphaFoldDB" id="A0A0D1ZD36"/>
<dbReference type="RefSeq" id="XP_016245882.1">
    <property type="nucleotide sequence ID" value="XM_016396026.1"/>
</dbReference>
<dbReference type="PROSITE" id="PS50234">
    <property type="entry name" value="VWFA"/>
    <property type="match status" value="1"/>
</dbReference>
<dbReference type="VEuPathDB" id="FungiDB:PV07_08827"/>
<evidence type="ECO:0000259" key="3">
    <source>
        <dbReference type="PROSITE" id="PS51468"/>
    </source>
</evidence>
<gene>
    <name evidence="4" type="ORF">PV07_08827</name>
</gene>
<dbReference type="OrthoDB" id="1729737at2759"/>
<dbReference type="Proteomes" id="UP000054466">
    <property type="component" value="Unassembled WGS sequence"/>
</dbReference>
<dbReference type="Pfam" id="PF08487">
    <property type="entry name" value="VIT"/>
    <property type="match status" value="1"/>
</dbReference>
<dbReference type="Pfam" id="PF13768">
    <property type="entry name" value="VWA_3"/>
    <property type="match status" value="1"/>
</dbReference>
<feature type="region of interest" description="Disordered" evidence="1">
    <location>
        <begin position="730"/>
        <end position="819"/>
    </location>
</feature>